<organism evidence="2 3">
    <name type="scientific">Streptomyces bambusae</name>
    <dbReference type="NCBI Taxonomy" id="1550616"/>
    <lineage>
        <taxon>Bacteria</taxon>
        <taxon>Bacillati</taxon>
        <taxon>Actinomycetota</taxon>
        <taxon>Actinomycetes</taxon>
        <taxon>Kitasatosporales</taxon>
        <taxon>Streptomycetaceae</taxon>
        <taxon>Streptomyces</taxon>
    </lineage>
</organism>
<evidence type="ECO:0000256" key="1">
    <source>
        <dbReference type="SAM" id="MobiDB-lite"/>
    </source>
</evidence>
<evidence type="ECO:0000313" key="2">
    <source>
        <dbReference type="EMBL" id="MBW5486575.1"/>
    </source>
</evidence>
<dbReference type="EMBL" id="WTFF01000428">
    <property type="protein sequence ID" value="MBW5486575.1"/>
    <property type="molecule type" value="Genomic_DNA"/>
</dbReference>
<feature type="compositionally biased region" description="Gly residues" evidence="1">
    <location>
        <begin position="67"/>
        <end position="97"/>
    </location>
</feature>
<sequence>MTTALFIHGTGVREPGFTELYGRFSAGLAEVAPGVGVAPYYWGGELGARLGAGGLSVPSTGGRSRGDGLGEGFGGGFGDGLGDGFGRGLDGGPGGLSEPGDDEAERWAGLYRDPLAELALAAGASAGRDGRAGSA</sequence>
<evidence type="ECO:0000313" key="3">
    <source>
        <dbReference type="Proteomes" id="UP000812013"/>
    </source>
</evidence>
<name>A0ABS6ZIW2_9ACTN</name>
<feature type="non-terminal residue" evidence="2">
    <location>
        <position position="135"/>
    </location>
</feature>
<feature type="region of interest" description="Disordered" evidence="1">
    <location>
        <begin position="59"/>
        <end position="108"/>
    </location>
</feature>
<dbReference type="Proteomes" id="UP000812013">
    <property type="component" value="Unassembled WGS sequence"/>
</dbReference>
<accession>A0ABS6ZIW2</accession>
<gene>
    <name evidence="2" type="ORF">GPJ59_33190</name>
</gene>
<protein>
    <submittedName>
        <fullName evidence="2">Uncharacterized protein</fullName>
    </submittedName>
</protein>
<keyword evidence="3" id="KW-1185">Reference proteome</keyword>
<comment type="caution">
    <text evidence="2">The sequence shown here is derived from an EMBL/GenBank/DDBJ whole genome shotgun (WGS) entry which is preliminary data.</text>
</comment>
<proteinExistence type="predicted"/>
<reference evidence="2 3" key="1">
    <citation type="submission" date="2019-12" db="EMBL/GenBank/DDBJ databases">
        <title>Genome sequence of Streptomyces bambusae.</title>
        <authorList>
            <person name="Bansal K."/>
            <person name="Choksket S."/>
            <person name="Korpole S."/>
            <person name="Patil P.B."/>
        </authorList>
    </citation>
    <scope>NUCLEOTIDE SEQUENCE [LARGE SCALE GENOMIC DNA]</scope>
    <source>
        <strain evidence="2 3">SK60</strain>
    </source>
</reference>